<comment type="similarity">
    <text evidence="3">In the N-terminal section; belongs to the glycosyltransferase 51 family.</text>
</comment>
<feature type="domain" description="Penicillin-binding C-terminal" evidence="14">
    <location>
        <begin position="651"/>
        <end position="733"/>
    </location>
</feature>
<dbReference type="InterPro" id="IPR001460">
    <property type="entry name" value="PCN-bd_Tpept"/>
</dbReference>
<dbReference type="GO" id="GO:0008955">
    <property type="term" value="F:peptidoglycan glycosyltransferase activity"/>
    <property type="evidence" value="ECO:0007669"/>
    <property type="project" value="UniProtKB-EC"/>
</dbReference>
<keyword evidence="4" id="KW-0121">Carboxypeptidase</keyword>
<dbReference type="InterPro" id="IPR012338">
    <property type="entry name" value="Beta-lactam/transpept-like"/>
</dbReference>
<evidence type="ECO:0000313" key="16">
    <source>
        <dbReference type="Proteomes" id="UP000294547"/>
    </source>
</evidence>
<dbReference type="UniPathway" id="UPA00219"/>
<dbReference type="GO" id="GO:0030288">
    <property type="term" value="C:outer membrane-bounded periplasmic space"/>
    <property type="evidence" value="ECO:0007669"/>
    <property type="project" value="TreeGrafter"/>
</dbReference>
<keyword evidence="16" id="KW-1185">Reference proteome</keyword>
<dbReference type="InterPro" id="IPR050396">
    <property type="entry name" value="Glycosyltr_51/Transpeptidase"/>
</dbReference>
<comment type="similarity">
    <text evidence="2">In the C-terminal section; belongs to the transpeptidase family.</text>
</comment>
<dbReference type="NCBIfam" id="TIGR02073">
    <property type="entry name" value="PBP_1c"/>
    <property type="match status" value="1"/>
</dbReference>
<reference evidence="15 16" key="1">
    <citation type="submission" date="2019-03" db="EMBL/GenBank/DDBJ databases">
        <title>Genomic Encyclopedia of Type Strains, Phase IV (KMG-IV): sequencing the most valuable type-strain genomes for metagenomic binning, comparative biology and taxonomic classification.</title>
        <authorList>
            <person name="Goeker M."/>
        </authorList>
    </citation>
    <scope>NUCLEOTIDE SEQUENCE [LARGE SCALE GENOMIC DNA]</scope>
    <source>
        <strain evidence="15 16">DSM 102969</strain>
    </source>
</reference>
<dbReference type="InterPro" id="IPR036950">
    <property type="entry name" value="PBP_transglycosylase"/>
</dbReference>
<evidence type="ECO:0000256" key="1">
    <source>
        <dbReference type="ARBA" id="ARBA00004752"/>
    </source>
</evidence>
<dbReference type="PANTHER" id="PTHR32282:SF15">
    <property type="entry name" value="PENICILLIN-BINDING PROTEIN 1C"/>
    <property type="match status" value="1"/>
</dbReference>
<dbReference type="AlphaFoldDB" id="A0A4R6RKL5"/>
<dbReference type="EMBL" id="SNXY01000006">
    <property type="protein sequence ID" value="TDP87040.1"/>
    <property type="molecule type" value="Genomic_DNA"/>
</dbReference>
<dbReference type="EC" id="2.4.99.28" evidence="10"/>
<dbReference type="GO" id="GO:0006508">
    <property type="term" value="P:proteolysis"/>
    <property type="evidence" value="ECO:0007669"/>
    <property type="project" value="UniProtKB-KW"/>
</dbReference>
<evidence type="ECO:0000256" key="3">
    <source>
        <dbReference type="ARBA" id="ARBA00007739"/>
    </source>
</evidence>
<dbReference type="SUPFAM" id="SSF53955">
    <property type="entry name" value="Lysozyme-like"/>
    <property type="match status" value="1"/>
</dbReference>
<dbReference type="Pfam" id="PF06832">
    <property type="entry name" value="BiPBP_C"/>
    <property type="match status" value="1"/>
</dbReference>
<evidence type="ECO:0000256" key="11">
    <source>
        <dbReference type="ARBA" id="ARBA00049902"/>
    </source>
</evidence>
<evidence type="ECO:0000259" key="13">
    <source>
        <dbReference type="Pfam" id="PF00912"/>
    </source>
</evidence>
<feature type="domain" description="Penicillin-binding protein transpeptidase" evidence="12">
    <location>
        <begin position="353"/>
        <end position="575"/>
    </location>
</feature>
<evidence type="ECO:0000256" key="6">
    <source>
        <dbReference type="ARBA" id="ARBA00022676"/>
    </source>
</evidence>
<gene>
    <name evidence="15" type="ORF">EDD54_0925</name>
</gene>
<keyword evidence="7" id="KW-0808">Transferase</keyword>
<dbReference type="InterPro" id="IPR011815">
    <property type="entry name" value="PBP_1c"/>
</dbReference>
<dbReference type="Pfam" id="PF00905">
    <property type="entry name" value="Transpeptidase"/>
    <property type="match status" value="1"/>
</dbReference>
<evidence type="ECO:0000256" key="2">
    <source>
        <dbReference type="ARBA" id="ARBA00007090"/>
    </source>
</evidence>
<evidence type="ECO:0000256" key="8">
    <source>
        <dbReference type="ARBA" id="ARBA00022801"/>
    </source>
</evidence>
<comment type="caution">
    <text evidence="15">The sequence shown here is derived from an EMBL/GenBank/DDBJ whole genome shotgun (WGS) entry which is preliminary data.</text>
</comment>
<evidence type="ECO:0000256" key="7">
    <source>
        <dbReference type="ARBA" id="ARBA00022679"/>
    </source>
</evidence>
<evidence type="ECO:0000259" key="12">
    <source>
        <dbReference type="Pfam" id="PF00905"/>
    </source>
</evidence>
<keyword evidence="8" id="KW-0378">Hydrolase</keyword>
<proteinExistence type="inferred from homology"/>
<dbReference type="SUPFAM" id="SSF56601">
    <property type="entry name" value="beta-lactamase/transpeptidase-like"/>
    <property type="match status" value="1"/>
</dbReference>
<dbReference type="Pfam" id="PF00912">
    <property type="entry name" value="Transgly"/>
    <property type="match status" value="1"/>
</dbReference>
<dbReference type="PANTHER" id="PTHR32282">
    <property type="entry name" value="BINDING PROTEIN TRANSPEPTIDASE, PUTATIVE-RELATED"/>
    <property type="match status" value="1"/>
</dbReference>
<keyword evidence="5" id="KW-0645">Protease</keyword>
<dbReference type="Proteomes" id="UP000294547">
    <property type="component" value="Unassembled WGS sequence"/>
</dbReference>
<dbReference type="GO" id="GO:0004180">
    <property type="term" value="F:carboxypeptidase activity"/>
    <property type="evidence" value="ECO:0007669"/>
    <property type="project" value="UniProtKB-KW"/>
</dbReference>
<evidence type="ECO:0000256" key="4">
    <source>
        <dbReference type="ARBA" id="ARBA00022645"/>
    </source>
</evidence>
<dbReference type="InterPro" id="IPR009647">
    <property type="entry name" value="PBP_C"/>
</dbReference>
<evidence type="ECO:0000256" key="9">
    <source>
        <dbReference type="ARBA" id="ARBA00023268"/>
    </source>
</evidence>
<name>A0A4R6RKL5_9HYPH</name>
<comment type="pathway">
    <text evidence="1">Cell wall biogenesis; peptidoglycan biosynthesis.</text>
</comment>
<organism evidence="15 16">
    <name type="scientific">Oharaeibacter diazotrophicus</name>
    <dbReference type="NCBI Taxonomy" id="1920512"/>
    <lineage>
        <taxon>Bacteria</taxon>
        <taxon>Pseudomonadati</taxon>
        <taxon>Pseudomonadota</taxon>
        <taxon>Alphaproteobacteria</taxon>
        <taxon>Hyphomicrobiales</taxon>
        <taxon>Pleomorphomonadaceae</taxon>
        <taxon>Oharaeibacter</taxon>
    </lineage>
</organism>
<dbReference type="GO" id="GO:0008658">
    <property type="term" value="F:penicillin binding"/>
    <property type="evidence" value="ECO:0007669"/>
    <property type="project" value="InterPro"/>
</dbReference>
<protein>
    <recommendedName>
        <fullName evidence="10">peptidoglycan glycosyltransferase</fullName>
        <ecNumber evidence="10">2.4.99.28</ecNumber>
    </recommendedName>
</protein>
<dbReference type="Gene3D" id="1.10.3810.10">
    <property type="entry name" value="Biosynthetic peptidoglycan transglycosylase-like"/>
    <property type="match status" value="1"/>
</dbReference>
<dbReference type="GO" id="GO:0009252">
    <property type="term" value="P:peptidoglycan biosynthetic process"/>
    <property type="evidence" value="ECO:0007669"/>
    <property type="project" value="UniProtKB-UniPathway"/>
</dbReference>
<evidence type="ECO:0000256" key="10">
    <source>
        <dbReference type="ARBA" id="ARBA00044770"/>
    </source>
</evidence>
<evidence type="ECO:0000259" key="14">
    <source>
        <dbReference type="Pfam" id="PF06832"/>
    </source>
</evidence>
<accession>A0A4R6RKL5</accession>
<dbReference type="InterPro" id="IPR023346">
    <property type="entry name" value="Lysozyme-like_dom_sf"/>
</dbReference>
<dbReference type="InterPro" id="IPR001264">
    <property type="entry name" value="Glyco_trans_51"/>
</dbReference>
<feature type="domain" description="Glycosyl transferase family 51" evidence="13">
    <location>
        <begin position="109"/>
        <end position="276"/>
    </location>
</feature>
<keyword evidence="9" id="KW-0511">Multifunctional enzyme</keyword>
<comment type="catalytic activity">
    <reaction evidence="11">
        <text>[GlcNAc-(1-&gt;4)-Mur2Ac(oyl-L-Ala-gamma-D-Glu-L-Lys-D-Ala-D-Ala)](n)-di-trans,octa-cis-undecaprenyl diphosphate + beta-D-GlcNAc-(1-&gt;4)-Mur2Ac(oyl-L-Ala-gamma-D-Glu-L-Lys-D-Ala-D-Ala)-di-trans,octa-cis-undecaprenyl diphosphate = [GlcNAc-(1-&gt;4)-Mur2Ac(oyl-L-Ala-gamma-D-Glu-L-Lys-D-Ala-D-Ala)](n+1)-di-trans,octa-cis-undecaprenyl diphosphate + di-trans,octa-cis-undecaprenyl diphosphate + H(+)</text>
        <dbReference type="Rhea" id="RHEA:23708"/>
        <dbReference type="Rhea" id="RHEA-COMP:9602"/>
        <dbReference type="Rhea" id="RHEA-COMP:9603"/>
        <dbReference type="ChEBI" id="CHEBI:15378"/>
        <dbReference type="ChEBI" id="CHEBI:58405"/>
        <dbReference type="ChEBI" id="CHEBI:60033"/>
        <dbReference type="ChEBI" id="CHEBI:78435"/>
        <dbReference type="EC" id="2.4.99.28"/>
    </reaction>
</comment>
<evidence type="ECO:0000256" key="5">
    <source>
        <dbReference type="ARBA" id="ARBA00022670"/>
    </source>
</evidence>
<dbReference type="Gene3D" id="3.40.710.10">
    <property type="entry name" value="DD-peptidase/beta-lactamase superfamily"/>
    <property type="match status" value="1"/>
</dbReference>
<keyword evidence="6" id="KW-0328">Glycosyltransferase</keyword>
<evidence type="ECO:0000313" key="15">
    <source>
        <dbReference type="EMBL" id="TDP87040.1"/>
    </source>
</evidence>
<sequence length="736" mass="77961">MIGAWRVWPGWRGRADTPELGSAATRPLAVIAGRRYARGRSHRSGSRPLSRRAALLPALIVAVGLAATAAPLLLRNAVDAAVPADLRVATSRLVVDRDERLLRAFQVEDGLWRLPVTRADVDPLYVAMLQASEDRRFAEHRGVDATALVRAAFQLATSGRIVSGGSTLTMQVVRLAERRHTRTVGGKFGQIVGALALERYAGKDDILDAYLRLAPFGGNVEGVRSAALAYLGKEPRRLTPAEAALLVALPQAPEARRPDRHPERARIARDRVLDRAAAAGVISVADAEAAKREPVPKIRRAFPMLAPQTADRVVRETPAVGTIRLTLEAGLQGALEHLASERAKAIGPDVSVAILVADVASGEVLASVGSAGLFEERRDGFVDMTRAVRSPGSTLKPFIYGLAFEAGLAHPQTLVEDRPTAFAGYTPRNFDKTFQGTVTIRTALEMSLNVPAVQVLEAVGPARLVSRFRRAGVVPKLPDLAPAGLAVGLGGVGLTLHDLVTLYTALARGGHPLPLAERHGAIRPAKPAKPLMDERAAAYVTDILAGTPGAARGDRRLALKTGTSYGYRDAWAVGYDGRRVIGVWVGRPDGAPMPGLMGVDVAVPILGDAFVRAGGVGPLPPAPDGLLVASSADLPPPLRRLRGSRPAVVERDTGPAIAYPPNGARVDLAAGGGGRMPLALKLRNGRGPYTWFADGAPIGREPFAREFRYVPAGSGFVTLSVIDAEGRADRVTVFVE</sequence>
<dbReference type="OrthoDB" id="9766909at2"/>